<dbReference type="Proteomes" id="UP000186004">
    <property type="component" value="Unassembled WGS sequence"/>
</dbReference>
<evidence type="ECO:0000256" key="5">
    <source>
        <dbReference type="ARBA" id="ARBA00022692"/>
    </source>
</evidence>
<feature type="transmembrane region" description="Helical" evidence="8">
    <location>
        <begin position="87"/>
        <end position="104"/>
    </location>
</feature>
<feature type="domain" description="Major facilitator superfamily (MFS) profile" evidence="9">
    <location>
        <begin position="21"/>
        <end position="504"/>
    </location>
</feature>
<dbReference type="Pfam" id="PF07690">
    <property type="entry name" value="MFS_1"/>
    <property type="match status" value="1"/>
</dbReference>
<dbReference type="InterPro" id="IPR020846">
    <property type="entry name" value="MFS_dom"/>
</dbReference>
<accession>A0A1N6WRB8</accession>
<dbReference type="GO" id="GO:0005886">
    <property type="term" value="C:plasma membrane"/>
    <property type="evidence" value="ECO:0007669"/>
    <property type="project" value="UniProtKB-SubCell"/>
</dbReference>
<dbReference type="Gene3D" id="1.20.1250.20">
    <property type="entry name" value="MFS general substrate transporter like domains"/>
    <property type="match status" value="1"/>
</dbReference>
<keyword evidence="4" id="KW-1003">Cell membrane</keyword>
<keyword evidence="3" id="KW-0813">Transport</keyword>
<feature type="transmembrane region" description="Helical" evidence="8">
    <location>
        <begin position="174"/>
        <end position="197"/>
    </location>
</feature>
<reference evidence="10 11" key="1">
    <citation type="submission" date="2017-01" db="EMBL/GenBank/DDBJ databases">
        <authorList>
            <person name="Mah S.A."/>
            <person name="Swanson W.J."/>
            <person name="Moy G.W."/>
            <person name="Vacquier V.D."/>
        </authorList>
    </citation>
    <scope>NUCLEOTIDE SEQUENCE [LARGE SCALE GENOMIC DNA]</scope>
    <source>
        <strain evidence="10 11">DSM 45758</strain>
    </source>
</reference>
<evidence type="ECO:0000256" key="7">
    <source>
        <dbReference type="ARBA" id="ARBA00023136"/>
    </source>
</evidence>
<dbReference type="PANTHER" id="PTHR23501">
    <property type="entry name" value="MAJOR FACILITATOR SUPERFAMILY"/>
    <property type="match status" value="1"/>
</dbReference>
<evidence type="ECO:0000259" key="9">
    <source>
        <dbReference type="PROSITE" id="PS50850"/>
    </source>
</evidence>
<evidence type="ECO:0000256" key="2">
    <source>
        <dbReference type="ARBA" id="ARBA00007520"/>
    </source>
</evidence>
<keyword evidence="5 8" id="KW-0812">Transmembrane</keyword>
<keyword evidence="6 8" id="KW-1133">Transmembrane helix</keyword>
<dbReference type="AlphaFoldDB" id="A0A1N6WRB8"/>
<feature type="transmembrane region" description="Helical" evidence="8">
    <location>
        <begin position="280"/>
        <end position="302"/>
    </location>
</feature>
<dbReference type="STRING" id="1198245.SAMN05444858_10578"/>
<feature type="transmembrane region" description="Helical" evidence="8">
    <location>
        <begin position="369"/>
        <end position="391"/>
    </location>
</feature>
<feature type="transmembrane region" description="Helical" evidence="8">
    <location>
        <begin position="209"/>
        <end position="231"/>
    </location>
</feature>
<dbReference type="RefSeq" id="WP_076470045.1">
    <property type="nucleotide sequence ID" value="NZ_FTNF01000005.1"/>
</dbReference>
<feature type="transmembrane region" description="Helical" evidence="8">
    <location>
        <begin position="314"/>
        <end position="333"/>
    </location>
</feature>
<comment type="subcellular location">
    <subcellularLocation>
        <location evidence="1">Cell membrane</location>
        <topology evidence="1">Multi-pass membrane protein</topology>
    </subcellularLocation>
</comment>
<feature type="transmembrane region" description="Helical" evidence="8">
    <location>
        <begin position="345"/>
        <end position="363"/>
    </location>
</feature>
<evidence type="ECO:0000256" key="3">
    <source>
        <dbReference type="ARBA" id="ARBA00022448"/>
    </source>
</evidence>
<dbReference type="PROSITE" id="PS50850">
    <property type="entry name" value="MFS"/>
    <property type="match status" value="1"/>
</dbReference>
<keyword evidence="7 8" id="KW-0472">Membrane</keyword>
<evidence type="ECO:0000256" key="4">
    <source>
        <dbReference type="ARBA" id="ARBA00022475"/>
    </source>
</evidence>
<dbReference type="InterPro" id="IPR036259">
    <property type="entry name" value="MFS_trans_sf"/>
</dbReference>
<organism evidence="10 11">
    <name type="scientific">Micromonospora avicenniae</name>
    <dbReference type="NCBI Taxonomy" id="1198245"/>
    <lineage>
        <taxon>Bacteria</taxon>
        <taxon>Bacillati</taxon>
        <taxon>Actinomycetota</taxon>
        <taxon>Actinomycetes</taxon>
        <taxon>Micromonosporales</taxon>
        <taxon>Micromonosporaceae</taxon>
        <taxon>Micromonospora</taxon>
    </lineage>
</organism>
<protein>
    <submittedName>
        <fullName evidence="10">Drug resistance transporter, EmrB/QacA subfamily</fullName>
    </submittedName>
</protein>
<feature type="transmembrane region" description="Helical" evidence="8">
    <location>
        <begin position="57"/>
        <end position="75"/>
    </location>
</feature>
<dbReference type="InterPro" id="IPR011701">
    <property type="entry name" value="MFS"/>
</dbReference>
<feature type="transmembrane region" description="Helical" evidence="8">
    <location>
        <begin position="237"/>
        <end position="259"/>
    </location>
</feature>
<gene>
    <name evidence="10" type="ORF">SAMN05444858_10578</name>
</gene>
<dbReference type="GO" id="GO:0022857">
    <property type="term" value="F:transmembrane transporter activity"/>
    <property type="evidence" value="ECO:0007669"/>
    <property type="project" value="InterPro"/>
</dbReference>
<evidence type="ECO:0000313" key="10">
    <source>
        <dbReference type="EMBL" id="SIQ92582.1"/>
    </source>
</evidence>
<dbReference type="OrthoDB" id="9807274at2"/>
<evidence type="ECO:0000313" key="11">
    <source>
        <dbReference type="Proteomes" id="UP000186004"/>
    </source>
</evidence>
<keyword evidence="11" id="KW-1185">Reference proteome</keyword>
<sequence length="546" mass="56440">MSAPTTTAGAEPMTHRRTLEALSGLLLVLFVALLSSTVVSTALPKIIGALNGSQTQYTWVVTATLLTATATTPIWGKLADLFSKKLLIQLAIVVFLLGSIVAGFSQSAGQLIAARAFQGIGVGGLQALVQVAIAAMIPPRERGRYNGYLGGVMALATVGGPLLGGLIVDTSWLGWRWCFFVGVPVAIIALVLLQATLKLPVVRRENVKIDYLGSALIAAGVSVLLIWISFVDNSFDWVSWQTAAMVGGSVILLALAMVVEKRAAEPVVPLAIIRERTTALAILGSLAVGMAMFGGSVFLGQYFQIGRGYTPTEAGLLTIPMMGGVLISSIVAGRLITKSGRIKPYIVFGSIVLVVGFALLGMIDHETSLFLIGGAMFLVGVGVGMTMQNLVLAVQNTVSLKDIGAASSSVAFFRSLGGTIGVSVLGAVLARRVADQMTHDLAAAGVPTSGAGETSNLNLAALPDAIQNIVRAAYGDATGHIFLISAVIAVVGVIAALALKPVTLRTSIDLPDSVRSAAVAADAVDGAPPFDEVNVDDGRERAATGR</sequence>
<feature type="transmembrane region" description="Helical" evidence="8">
    <location>
        <begin position="148"/>
        <end position="168"/>
    </location>
</feature>
<proteinExistence type="inferred from homology"/>
<evidence type="ECO:0000256" key="1">
    <source>
        <dbReference type="ARBA" id="ARBA00004651"/>
    </source>
</evidence>
<dbReference type="Gene3D" id="1.20.1720.10">
    <property type="entry name" value="Multidrug resistance protein D"/>
    <property type="match status" value="1"/>
</dbReference>
<dbReference type="PRINTS" id="PR01036">
    <property type="entry name" value="TCRTETB"/>
</dbReference>
<dbReference type="EMBL" id="FTNF01000005">
    <property type="protein sequence ID" value="SIQ92582.1"/>
    <property type="molecule type" value="Genomic_DNA"/>
</dbReference>
<dbReference type="SUPFAM" id="SSF103473">
    <property type="entry name" value="MFS general substrate transporter"/>
    <property type="match status" value="1"/>
</dbReference>
<name>A0A1N6WRB8_9ACTN</name>
<evidence type="ECO:0000256" key="8">
    <source>
        <dbReference type="SAM" id="Phobius"/>
    </source>
</evidence>
<feature type="transmembrane region" description="Helical" evidence="8">
    <location>
        <begin position="481"/>
        <end position="499"/>
    </location>
</feature>
<feature type="transmembrane region" description="Helical" evidence="8">
    <location>
        <begin position="116"/>
        <end position="136"/>
    </location>
</feature>
<feature type="transmembrane region" description="Helical" evidence="8">
    <location>
        <begin position="411"/>
        <end position="430"/>
    </location>
</feature>
<dbReference type="FunFam" id="1.20.1720.10:FF:000004">
    <property type="entry name" value="EmrB/QacA family drug resistance transporter"/>
    <property type="match status" value="1"/>
</dbReference>
<dbReference type="PANTHER" id="PTHR23501:SF197">
    <property type="entry name" value="COMD"/>
    <property type="match status" value="1"/>
</dbReference>
<comment type="similarity">
    <text evidence="2">Belongs to the major facilitator superfamily. TCR/Tet family.</text>
</comment>
<dbReference type="CDD" id="cd17502">
    <property type="entry name" value="MFS_Azr1_MDR_like"/>
    <property type="match status" value="1"/>
</dbReference>
<evidence type="ECO:0000256" key="6">
    <source>
        <dbReference type="ARBA" id="ARBA00022989"/>
    </source>
</evidence>